<evidence type="ECO:0000256" key="6">
    <source>
        <dbReference type="ARBA" id="ARBA00022842"/>
    </source>
</evidence>
<organism evidence="8 9">
    <name type="scientific">Salipaludibacillus aurantiacus</name>
    <dbReference type="NCBI Taxonomy" id="1601833"/>
    <lineage>
        <taxon>Bacteria</taxon>
        <taxon>Bacillati</taxon>
        <taxon>Bacillota</taxon>
        <taxon>Bacilli</taxon>
        <taxon>Bacillales</taxon>
        <taxon>Bacillaceae</taxon>
    </lineage>
</organism>
<dbReference type="SUPFAM" id="SSF142823">
    <property type="entry name" value="ComB-like"/>
    <property type="match status" value="1"/>
</dbReference>
<comment type="cofactor">
    <cofactor evidence="1">
        <name>Mg(2+)</name>
        <dbReference type="ChEBI" id="CHEBI:18420"/>
    </cofactor>
</comment>
<keyword evidence="6" id="KW-0460">Magnesium</keyword>
<protein>
    <recommendedName>
        <fullName evidence="4">Probable 2-phosphosulfolactate phosphatase</fullName>
        <ecNumber evidence="3">3.1.3.71</ecNumber>
    </recommendedName>
</protein>
<dbReference type="PANTHER" id="PTHR37311:SF1">
    <property type="entry name" value="2-PHOSPHOSULFOLACTATE PHOSPHATASE-RELATED"/>
    <property type="match status" value="1"/>
</dbReference>
<dbReference type="STRING" id="1601833.SAMN05518684_106134"/>
<evidence type="ECO:0000256" key="4">
    <source>
        <dbReference type="ARBA" id="ARBA00021948"/>
    </source>
</evidence>
<keyword evidence="9" id="KW-1185">Reference proteome</keyword>
<dbReference type="GO" id="GO:0050545">
    <property type="term" value="F:sulfopyruvate decarboxylase activity"/>
    <property type="evidence" value="ECO:0007669"/>
    <property type="project" value="TreeGrafter"/>
</dbReference>
<dbReference type="OrthoDB" id="4913at2"/>
<reference evidence="9" key="1">
    <citation type="submission" date="2016-10" db="EMBL/GenBank/DDBJ databases">
        <authorList>
            <person name="Varghese N."/>
            <person name="Submissions S."/>
        </authorList>
    </citation>
    <scope>NUCLEOTIDE SEQUENCE [LARGE SCALE GENOMIC DNA]</scope>
    <source>
        <strain evidence="9">S9</strain>
    </source>
</reference>
<dbReference type="Proteomes" id="UP000198571">
    <property type="component" value="Unassembled WGS sequence"/>
</dbReference>
<comment type="similarity">
    <text evidence="2">Belongs to the ComB family.</text>
</comment>
<dbReference type="Pfam" id="PF04029">
    <property type="entry name" value="2-ph_phosp"/>
    <property type="match status" value="1"/>
</dbReference>
<dbReference type="PANTHER" id="PTHR37311">
    <property type="entry name" value="2-PHOSPHOSULFOLACTATE PHOSPHATASE-RELATED"/>
    <property type="match status" value="1"/>
</dbReference>
<dbReference type="GO" id="GO:0050532">
    <property type="term" value="F:2-phosphosulfolactate phosphatase activity"/>
    <property type="evidence" value="ECO:0007669"/>
    <property type="project" value="UniProtKB-EC"/>
</dbReference>
<sequence length="240" mass="26247">MTKVHLLFKKEEINEQKIDGKIAVVFDVLLATSTITAALTDGVKEVVPVLNREEAESESLGREEGTFLIAGEHEGKAIENFHEPNPVKLKKLVAGKTMILSTTNGTVAVRKASTAKKVYISSLLNGKAAAEEIVNNHVDETVVLICSGSSGEFCMEDFYGAGYFIDCLMKKEESFPELTDAAYAAYLFYERQKDESEKVLLQSRVGQMLAASGYGEEVRFVADCGALTVVPYLHGKKIIV</sequence>
<dbReference type="EMBL" id="FOGT01000006">
    <property type="protein sequence ID" value="SES01544.1"/>
    <property type="molecule type" value="Genomic_DNA"/>
</dbReference>
<dbReference type="RefSeq" id="WP_093050756.1">
    <property type="nucleotide sequence ID" value="NZ_FOGT01000006.1"/>
</dbReference>
<accession>A0A1H9TX40</accession>
<proteinExistence type="inferred from homology"/>
<evidence type="ECO:0000256" key="2">
    <source>
        <dbReference type="ARBA" id="ARBA00009997"/>
    </source>
</evidence>
<dbReference type="EC" id="3.1.3.71" evidence="3"/>
<dbReference type="AlphaFoldDB" id="A0A1H9TX40"/>
<evidence type="ECO:0000313" key="8">
    <source>
        <dbReference type="EMBL" id="SES01544.1"/>
    </source>
</evidence>
<dbReference type="GO" id="GO:0000287">
    <property type="term" value="F:magnesium ion binding"/>
    <property type="evidence" value="ECO:0007669"/>
    <property type="project" value="InterPro"/>
</dbReference>
<dbReference type="InterPro" id="IPR005238">
    <property type="entry name" value="ComB-like"/>
</dbReference>
<evidence type="ECO:0000313" key="9">
    <source>
        <dbReference type="Proteomes" id="UP000198571"/>
    </source>
</evidence>
<keyword evidence="5" id="KW-0378">Hydrolase</keyword>
<gene>
    <name evidence="8" type="ORF">SAMN05518684_106134</name>
</gene>
<name>A0A1H9TX40_9BACI</name>
<evidence type="ECO:0000256" key="3">
    <source>
        <dbReference type="ARBA" id="ARBA00012953"/>
    </source>
</evidence>
<evidence type="ECO:0000256" key="1">
    <source>
        <dbReference type="ARBA" id="ARBA00001946"/>
    </source>
</evidence>
<dbReference type="InterPro" id="IPR036702">
    <property type="entry name" value="ComB-like_sf"/>
</dbReference>
<dbReference type="Gene3D" id="3.90.1560.10">
    <property type="entry name" value="ComB-like"/>
    <property type="match status" value="1"/>
</dbReference>
<comment type="catalytic activity">
    <reaction evidence="7">
        <text>(2R)-O-phospho-3-sulfolactate + H2O = (2R)-3-sulfolactate + phosphate</text>
        <dbReference type="Rhea" id="RHEA:23416"/>
        <dbReference type="ChEBI" id="CHEBI:15377"/>
        <dbReference type="ChEBI" id="CHEBI:15597"/>
        <dbReference type="ChEBI" id="CHEBI:43474"/>
        <dbReference type="ChEBI" id="CHEBI:58738"/>
        <dbReference type="EC" id="3.1.3.71"/>
    </reaction>
</comment>
<evidence type="ECO:0000256" key="7">
    <source>
        <dbReference type="ARBA" id="ARBA00033711"/>
    </source>
</evidence>
<evidence type="ECO:0000256" key="5">
    <source>
        <dbReference type="ARBA" id="ARBA00022801"/>
    </source>
</evidence>